<evidence type="ECO:0000313" key="4">
    <source>
        <dbReference type="Proteomes" id="UP001165122"/>
    </source>
</evidence>
<proteinExistence type="predicted"/>
<evidence type="ECO:0000256" key="2">
    <source>
        <dbReference type="SAM" id="SignalP"/>
    </source>
</evidence>
<evidence type="ECO:0000256" key="1">
    <source>
        <dbReference type="SAM" id="MobiDB-lite"/>
    </source>
</evidence>
<reference evidence="4" key="1">
    <citation type="journal article" date="2023" name="Commun. Biol.">
        <title>Genome analysis of Parmales, the sister group of diatoms, reveals the evolutionary specialization of diatoms from phago-mixotrophs to photoautotrophs.</title>
        <authorList>
            <person name="Ban H."/>
            <person name="Sato S."/>
            <person name="Yoshikawa S."/>
            <person name="Yamada K."/>
            <person name="Nakamura Y."/>
            <person name="Ichinomiya M."/>
            <person name="Sato N."/>
            <person name="Blanc-Mathieu R."/>
            <person name="Endo H."/>
            <person name="Kuwata A."/>
            <person name="Ogata H."/>
        </authorList>
    </citation>
    <scope>NUCLEOTIDE SEQUENCE [LARGE SCALE GENOMIC DNA]</scope>
    <source>
        <strain evidence="4">NIES 3700</strain>
    </source>
</reference>
<dbReference type="PANTHER" id="PTHR47661:SF2">
    <property type="entry name" value="PHOSPHOGLUCAN PHOSPHATASE LSF1, CHLOROPLASTIC"/>
    <property type="match status" value="1"/>
</dbReference>
<keyword evidence="2" id="KW-0732">Signal</keyword>
<dbReference type="InterPro" id="IPR036034">
    <property type="entry name" value="PDZ_sf"/>
</dbReference>
<feature type="chain" id="PRO_5040795112" description="PDZ domain-containing protein" evidence="2">
    <location>
        <begin position="23"/>
        <end position="209"/>
    </location>
</feature>
<feature type="region of interest" description="Disordered" evidence="1">
    <location>
        <begin position="158"/>
        <end position="179"/>
    </location>
</feature>
<feature type="compositionally biased region" description="Low complexity" evidence="1">
    <location>
        <begin position="27"/>
        <end position="39"/>
    </location>
</feature>
<feature type="signal peptide" evidence="2">
    <location>
        <begin position="1"/>
        <end position="22"/>
    </location>
</feature>
<evidence type="ECO:0008006" key="5">
    <source>
        <dbReference type="Google" id="ProtNLM"/>
    </source>
</evidence>
<sequence>MNPLRIKLALLFCLSLLHSATGFTVSTTRTTPRWSRHPSSSPPSSLPSSSLSAKSDDDALIRATRGQRTAGAGERVVELKRPLGVVLEQDEKGNVYVETVAPLGNAARTGVVKKGDVVVMCSATFGDQLWSTRGCGLPRVLNAIKVRAGPTVTLVLESSGEGKGRGENNRRAVAAREEARKKAQEKKDKLLAELEDDEKKLKKGLFGLW</sequence>
<comment type="caution">
    <text evidence="3">The sequence shown here is derived from an EMBL/GenBank/DDBJ whole genome shotgun (WGS) entry which is preliminary data.</text>
</comment>
<name>A0A9W7FS08_9STRA</name>
<dbReference type="SUPFAM" id="SSF50156">
    <property type="entry name" value="PDZ domain-like"/>
    <property type="match status" value="1"/>
</dbReference>
<dbReference type="OrthoDB" id="439127at2759"/>
<dbReference type="EMBL" id="BRXW01000286">
    <property type="protein sequence ID" value="GMI17277.1"/>
    <property type="molecule type" value="Genomic_DNA"/>
</dbReference>
<feature type="compositionally biased region" description="Basic and acidic residues" evidence="1">
    <location>
        <begin position="160"/>
        <end position="179"/>
    </location>
</feature>
<keyword evidence="4" id="KW-1185">Reference proteome</keyword>
<dbReference type="Gene3D" id="2.30.42.10">
    <property type="match status" value="1"/>
</dbReference>
<dbReference type="AlphaFoldDB" id="A0A9W7FS08"/>
<feature type="region of interest" description="Disordered" evidence="1">
    <location>
        <begin position="27"/>
        <end position="55"/>
    </location>
</feature>
<accession>A0A9W7FS08</accession>
<dbReference type="PANTHER" id="PTHR47661">
    <property type="entry name" value="PHOSPHOGLUCAN PHOSPHATASE LSF1, CHLOROPLASTIC"/>
    <property type="match status" value="1"/>
</dbReference>
<organism evidence="3 4">
    <name type="scientific">Triparma laevis f. longispina</name>
    <dbReference type="NCBI Taxonomy" id="1714387"/>
    <lineage>
        <taxon>Eukaryota</taxon>
        <taxon>Sar</taxon>
        <taxon>Stramenopiles</taxon>
        <taxon>Ochrophyta</taxon>
        <taxon>Bolidophyceae</taxon>
        <taxon>Parmales</taxon>
        <taxon>Triparmaceae</taxon>
        <taxon>Triparma</taxon>
    </lineage>
</organism>
<gene>
    <name evidence="3" type="ORF">TrLO_g13419</name>
</gene>
<dbReference type="Proteomes" id="UP001165122">
    <property type="component" value="Unassembled WGS sequence"/>
</dbReference>
<evidence type="ECO:0000313" key="3">
    <source>
        <dbReference type="EMBL" id="GMI17277.1"/>
    </source>
</evidence>
<protein>
    <recommendedName>
        <fullName evidence="5">PDZ domain-containing protein</fullName>
    </recommendedName>
</protein>